<evidence type="ECO:0000313" key="2">
    <source>
        <dbReference type="Proteomes" id="UP000218887"/>
    </source>
</evidence>
<comment type="caution">
    <text evidence="1">The sequence shown here is derived from an EMBL/GenBank/DDBJ whole genome shotgun (WGS) entry which is preliminary data.</text>
</comment>
<evidence type="ECO:0000313" key="1">
    <source>
        <dbReference type="EMBL" id="PAV28419.1"/>
    </source>
</evidence>
<proteinExistence type="predicted"/>
<reference evidence="1 2" key="1">
    <citation type="submission" date="2017-08" db="EMBL/GenBank/DDBJ databases">
        <title>Virgibacillus indicus sp. nov. and Virgibacillus profoundi sp. nov, two moderately halophilic bacteria isolated from marine sediment by using the Microfluidic Streak Plate.</title>
        <authorList>
            <person name="Xu B."/>
            <person name="Hu B."/>
            <person name="Wang J."/>
            <person name="Zhu Y."/>
            <person name="Huang L."/>
            <person name="Du W."/>
            <person name="Huang Y."/>
        </authorList>
    </citation>
    <scope>NUCLEOTIDE SEQUENCE [LARGE SCALE GENOMIC DNA]</scope>
    <source>
        <strain evidence="1 2">IO3-P3-H5</strain>
    </source>
</reference>
<sequence>MVSTPLKGDGEVAHRVFNIGNNSPEKLMKFITAQEQALGNAMGGEIEFKKEFEPINEKIQEDVGFKPETSIEVGLLWFANWYADYYKIK</sequence>
<dbReference type="SUPFAM" id="SSF51735">
    <property type="entry name" value="NAD(P)-binding Rossmann-fold domains"/>
    <property type="match status" value="1"/>
</dbReference>
<dbReference type="AlphaFoldDB" id="A0A2A2I9L7"/>
<dbReference type="EMBL" id="NPOA01000013">
    <property type="protein sequence ID" value="PAV28419.1"/>
    <property type="molecule type" value="Genomic_DNA"/>
</dbReference>
<evidence type="ECO:0008006" key="3">
    <source>
        <dbReference type="Google" id="ProtNLM"/>
    </source>
</evidence>
<accession>A0A2A2I9L7</accession>
<dbReference type="InterPro" id="IPR036291">
    <property type="entry name" value="NAD(P)-bd_dom_sf"/>
</dbReference>
<dbReference type="Proteomes" id="UP000218887">
    <property type="component" value="Unassembled WGS sequence"/>
</dbReference>
<organism evidence="1 2">
    <name type="scientific">Virgibacillus profundi</name>
    <dbReference type="NCBI Taxonomy" id="2024555"/>
    <lineage>
        <taxon>Bacteria</taxon>
        <taxon>Bacillati</taxon>
        <taxon>Bacillota</taxon>
        <taxon>Bacilli</taxon>
        <taxon>Bacillales</taxon>
        <taxon>Bacillaceae</taxon>
        <taxon>Virgibacillus</taxon>
    </lineage>
</organism>
<dbReference type="Gene3D" id="3.40.50.720">
    <property type="entry name" value="NAD(P)-binding Rossmann-like Domain"/>
    <property type="match status" value="1"/>
</dbReference>
<protein>
    <recommendedName>
        <fullName evidence="3">NmrA-like domain-containing protein</fullName>
    </recommendedName>
</protein>
<name>A0A2A2I9L7_9BACI</name>
<gene>
    <name evidence="1" type="ORF">CIL05_17455</name>
</gene>
<keyword evidence="2" id="KW-1185">Reference proteome</keyword>